<dbReference type="UniPathway" id="UPA00558">
    <property type="reaction ID" value="UER00742"/>
</dbReference>
<accession>A0A7S3V1R1</accession>
<dbReference type="NCBIfam" id="TIGR00125">
    <property type="entry name" value="cyt_tran_rel"/>
    <property type="match status" value="1"/>
</dbReference>
<protein>
    <recommendedName>
        <fullName evidence="10">ethanolamine-phosphate cytidylyltransferase</fullName>
        <ecNumber evidence="10">2.7.7.14</ecNumber>
    </recommendedName>
    <alternativeName>
        <fullName evidence="11">CTP:phosphoethanolamine cytidylyltransferase</fullName>
    </alternativeName>
</protein>
<proteinExistence type="inferred from homology"/>
<keyword evidence="6" id="KW-0443">Lipid metabolism</keyword>
<dbReference type="Gene3D" id="3.40.50.620">
    <property type="entry name" value="HUPs"/>
    <property type="match status" value="1"/>
</dbReference>
<keyword evidence="8" id="KW-1208">Phospholipid metabolism</keyword>
<dbReference type="InterPro" id="IPR044608">
    <property type="entry name" value="Ect1/PCYT2"/>
</dbReference>
<dbReference type="Pfam" id="PF01467">
    <property type="entry name" value="CTP_transf_like"/>
    <property type="match status" value="1"/>
</dbReference>
<sequence length="156" mass="17774">MLHIGHVKTLKRAKELGDYLIVGVHNDNAVNRVRGANYPIMNLNERVLSVLGCRYVDDVLIDAPWIITRDMIASLNISLIVTGTVADTEFPNREKDPYQVAKDLGIFQNIKSESNVTVGSIVQRVVDNESVFKKKVEKKMRAEREYYSSRYGYNKN</sequence>
<keyword evidence="7" id="KW-0594">Phospholipid biosynthesis</keyword>
<name>A0A7S3V1R1_9STRA</name>
<gene>
    <name evidence="13" type="ORF">ASTO00021_LOCUS16341</name>
</gene>
<dbReference type="GO" id="GO:0005737">
    <property type="term" value="C:cytoplasm"/>
    <property type="evidence" value="ECO:0007669"/>
    <property type="project" value="TreeGrafter"/>
</dbReference>
<evidence type="ECO:0000256" key="10">
    <source>
        <dbReference type="ARBA" id="ARBA00024221"/>
    </source>
</evidence>
<organism evidence="13">
    <name type="scientific">Aplanochytrium stocchinoi</name>
    <dbReference type="NCBI Taxonomy" id="215587"/>
    <lineage>
        <taxon>Eukaryota</taxon>
        <taxon>Sar</taxon>
        <taxon>Stramenopiles</taxon>
        <taxon>Bigyra</taxon>
        <taxon>Labyrinthulomycetes</taxon>
        <taxon>Thraustochytrida</taxon>
        <taxon>Thraustochytriidae</taxon>
        <taxon>Aplanochytrium</taxon>
    </lineage>
</organism>
<dbReference type="AlphaFoldDB" id="A0A7S3V1R1"/>
<dbReference type="PANTHER" id="PTHR45780">
    <property type="entry name" value="ETHANOLAMINE-PHOSPHATE CYTIDYLYLTRANSFERASE"/>
    <property type="match status" value="1"/>
</dbReference>
<dbReference type="PANTHER" id="PTHR45780:SF2">
    <property type="entry name" value="ETHANOLAMINE-PHOSPHATE CYTIDYLYLTRANSFERASE"/>
    <property type="match status" value="1"/>
</dbReference>
<evidence type="ECO:0000313" key="13">
    <source>
        <dbReference type="EMBL" id="CAE0446339.1"/>
    </source>
</evidence>
<evidence type="ECO:0000256" key="9">
    <source>
        <dbReference type="ARBA" id="ARBA00024191"/>
    </source>
</evidence>
<dbReference type="GO" id="GO:0004306">
    <property type="term" value="F:ethanolamine-phosphate cytidylyltransferase activity"/>
    <property type="evidence" value="ECO:0007669"/>
    <property type="project" value="UniProtKB-EC"/>
</dbReference>
<keyword evidence="5" id="KW-0548">Nucleotidyltransferase</keyword>
<dbReference type="InterPro" id="IPR014729">
    <property type="entry name" value="Rossmann-like_a/b/a_fold"/>
</dbReference>
<evidence type="ECO:0000256" key="4">
    <source>
        <dbReference type="ARBA" id="ARBA00022679"/>
    </source>
</evidence>
<evidence type="ECO:0000256" key="8">
    <source>
        <dbReference type="ARBA" id="ARBA00023264"/>
    </source>
</evidence>
<evidence type="ECO:0000256" key="6">
    <source>
        <dbReference type="ARBA" id="ARBA00023098"/>
    </source>
</evidence>
<comment type="pathway">
    <text evidence="1">Lipid metabolism.</text>
</comment>
<evidence type="ECO:0000256" key="11">
    <source>
        <dbReference type="ARBA" id="ARBA00031473"/>
    </source>
</evidence>
<dbReference type="InterPro" id="IPR004821">
    <property type="entry name" value="Cyt_trans-like"/>
</dbReference>
<comment type="similarity">
    <text evidence="2">Belongs to the cytidylyltransferase family.</text>
</comment>
<dbReference type="EMBL" id="HBIN01021335">
    <property type="protein sequence ID" value="CAE0446339.1"/>
    <property type="molecule type" value="Transcribed_RNA"/>
</dbReference>
<evidence type="ECO:0000256" key="1">
    <source>
        <dbReference type="ARBA" id="ARBA00005189"/>
    </source>
</evidence>
<evidence type="ECO:0000256" key="7">
    <source>
        <dbReference type="ARBA" id="ARBA00023209"/>
    </source>
</evidence>
<evidence type="ECO:0000256" key="5">
    <source>
        <dbReference type="ARBA" id="ARBA00022695"/>
    </source>
</evidence>
<feature type="domain" description="Cytidyltransferase-like" evidence="12">
    <location>
        <begin position="2"/>
        <end position="96"/>
    </location>
</feature>
<evidence type="ECO:0000259" key="12">
    <source>
        <dbReference type="Pfam" id="PF01467"/>
    </source>
</evidence>
<dbReference type="SUPFAM" id="SSF52374">
    <property type="entry name" value="Nucleotidylyl transferase"/>
    <property type="match status" value="1"/>
</dbReference>
<comment type="pathway">
    <text evidence="9">Phospholipid metabolism; phosphatidylethanolamine biosynthesis; phosphatidylethanolamine from ethanolamine: step 2/3.</text>
</comment>
<reference evidence="13" key="1">
    <citation type="submission" date="2021-01" db="EMBL/GenBank/DDBJ databases">
        <authorList>
            <person name="Corre E."/>
            <person name="Pelletier E."/>
            <person name="Niang G."/>
            <person name="Scheremetjew M."/>
            <person name="Finn R."/>
            <person name="Kale V."/>
            <person name="Holt S."/>
            <person name="Cochrane G."/>
            <person name="Meng A."/>
            <person name="Brown T."/>
            <person name="Cohen L."/>
        </authorList>
    </citation>
    <scope>NUCLEOTIDE SEQUENCE</scope>
    <source>
        <strain evidence="13">GSBS06</strain>
    </source>
</reference>
<keyword evidence="3" id="KW-0444">Lipid biosynthesis</keyword>
<dbReference type="GO" id="GO:0006646">
    <property type="term" value="P:phosphatidylethanolamine biosynthetic process"/>
    <property type="evidence" value="ECO:0007669"/>
    <property type="project" value="UniProtKB-UniPathway"/>
</dbReference>
<evidence type="ECO:0000256" key="2">
    <source>
        <dbReference type="ARBA" id="ARBA00010101"/>
    </source>
</evidence>
<evidence type="ECO:0000256" key="3">
    <source>
        <dbReference type="ARBA" id="ARBA00022516"/>
    </source>
</evidence>
<dbReference type="EC" id="2.7.7.14" evidence="10"/>
<keyword evidence="4" id="KW-0808">Transferase</keyword>